<feature type="region of interest" description="Disordered" evidence="9">
    <location>
        <begin position="145"/>
        <end position="180"/>
    </location>
</feature>
<dbReference type="Gene3D" id="3.10.430.100">
    <property type="entry name" value="Ribosomal protein L9, C-terminal domain"/>
    <property type="match status" value="1"/>
</dbReference>
<evidence type="ECO:0000256" key="2">
    <source>
        <dbReference type="ARBA" id="ARBA00022730"/>
    </source>
</evidence>
<evidence type="ECO:0000256" key="4">
    <source>
        <dbReference type="ARBA" id="ARBA00022980"/>
    </source>
</evidence>
<keyword evidence="4 7" id="KW-0689">Ribosomal protein</keyword>
<feature type="coiled-coil region" evidence="8">
    <location>
        <begin position="44"/>
        <end position="78"/>
    </location>
</feature>
<dbReference type="Gene3D" id="3.40.5.10">
    <property type="entry name" value="Ribosomal protein L9, N-terminal domain"/>
    <property type="match status" value="1"/>
</dbReference>
<protein>
    <recommendedName>
        <fullName evidence="6 7">Large ribosomal subunit protein bL9</fullName>
    </recommendedName>
</protein>
<dbReference type="InterPro" id="IPR036935">
    <property type="entry name" value="Ribosomal_bL9_N_sf"/>
</dbReference>
<dbReference type="GO" id="GO:0019843">
    <property type="term" value="F:rRNA binding"/>
    <property type="evidence" value="ECO:0007669"/>
    <property type="project" value="UniProtKB-UniRule"/>
</dbReference>
<dbReference type="HAMAP" id="MF_00503">
    <property type="entry name" value="Ribosomal_bL9"/>
    <property type="match status" value="1"/>
</dbReference>
<comment type="function">
    <text evidence="7">Binds to the 23S rRNA.</text>
</comment>
<dbReference type="FunFam" id="3.40.5.10:FF:000003">
    <property type="entry name" value="50S ribosomal protein L9"/>
    <property type="match status" value="1"/>
</dbReference>
<dbReference type="InterPro" id="IPR020070">
    <property type="entry name" value="Ribosomal_bL9_N"/>
</dbReference>
<dbReference type="PANTHER" id="PTHR21368">
    <property type="entry name" value="50S RIBOSOMAL PROTEIN L9"/>
    <property type="match status" value="1"/>
</dbReference>
<feature type="domain" description="Ribosomal protein L9" evidence="10">
    <location>
        <begin position="13"/>
        <end position="40"/>
    </location>
</feature>
<dbReference type="EMBL" id="VSIX01000004">
    <property type="protein sequence ID" value="TYB32153.1"/>
    <property type="molecule type" value="Genomic_DNA"/>
</dbReference>
<dbReference type="GO" id="GO:0005840">
    <property type="term" value="C:ribosome"/>
    <property type="evidence" value="ECO:0007669"/>
    <property type="project" value="UniProtKB-KW"/>
</dbReference>
<sequence length="180" mass="20675">MKIILKENVSNLGEKGEVVDVKDGYARNYLIPQGMALPHNKKTKRMMDTLIQQEEQKVQREEEEYQKKLEEVKGIKLAAKQKAGEDGKLFGTVTTQDVSDLIKEEQGVEIDKKYIVLEQHISTVGEYDVKVKFAQGYEANFSITVNAEDSEKEDSSKEESEEENKNKKEEEEEKIDNKDE</sequence>
<accession>A0A5D0MKM5</accession>
<dbReference type="Pfam" id="PF03948">
    <property type="entry name" value="Ribosomal_L9_C"/>
    <property type="match status" value="1"/>
</dbReference>
<dbReference type="SUPFAM" id="SSF55653">
    <property type="entry name" value="Ribosomal protein L9 C-domain"/>
    <property type="match status" value="1"/>
</dbReference>
<evidence type="ECO:0000256" key="1">
    <source>
        <dbReference type="ARBA" id="ARBA00010605"/>
    </source>
</evidence>
<dbReference type="GO" id="GO:0006412">
    <property type="term" value="P:translation"/>
    <property type="evidence" value="ECO:0007669"/>
    <property type="project" value="UniProtKB-UniRule"/>
</dbReference>
<dbReference type="Pfam" id="PF01281">
    <property type="entry name" value="Ribosomal_L9_N"/>
    <property type="match status" value="1"/>
</dbReference>
<dbReference type="InterPro" id="IPR020069">
    <property type="entry name" value="Ribosomal_bL9_C"/>
</dbReference>
<dbReference type="PROSITE" id="PS00651">
    <property type="entry name" value="RIBOSOMAL_L9"/>
    <property type="match status" value="1"/>
</dbReference>
<organism evidence="11 12">
    <name type="scientific">Candidatus Mcinerneyibacterium aminivorans</name>
    <dbReference type="NCBI Taxonomy" id="2703815"/>
    <lineage>
        <taxon>Bacteria</taxon>
        <taxon>Candidatus Macinerneyibacteriota</taxon>
        <taxon>Candidatus Mcinerneyibacteria</taxon>
        <taxon>Candidatus Mcinerneyibacteriales</taxon>
        <taxon>Candidatus Mcinerneyibacteriaceae</taxon>
        <taxon>Candidatus Mcinerneyibacterium</taxon>
    </lineage>
</organism>
<evidence type="ECO:0000256" key="8">
    <source>
        <dbReference type="SAM" id="Coils"/>
    </source>
</evidence>
<evidence type="ECO:0000259" key="10">
    <source>
        <dbReference type="PROSITE" id="PS00651"/>
    </source>
</evidence>
<dbReference type="GO" id="GO:1990904">
    <property type="term" value="C:ribonucleoprotein complex"/>
    <property type="evidence" value="ECO:0007669"/>
    <property type="project" value="UniProtKB-KW"/>
</dbReference>
<keyword evidence="5 7" id="KW-0687">Ribonucleoprotein</keyword>
<comment type="similarity">
    <text evidence="1 7">Belongs to the bacterial ribosomal protein bL9 family.</text>
</comment>
<evidence type="ECO:0000256" key="5">
    <source>
        <dbReference type="ARBA" id="ARBA00023274"/>
    </source>
</evidence>
<gene>
    <name evidence="7" type="primary">rplI</name>
    <name evidence="11" type="ORF">FXF47_00795</name>
</gene>
<dbReference type="Proteomes" id="UP000324143">
    <property type="component" value="Unassembled WGS sequence"/>
</dbReference>
<keyword evidence="12" id="KW-1185">Reference proteome</keyword>
<dbReference type="InterPro" id="IPR009027">
    <property type="entry name" value="Ribosomal_bL9/RNase_H1_N"/>
</dbReference>
<evidence type="ECO:0000256" key="6">
    <source>
        <dbReference type="ARBA" id="ARBA00035292"/>
    </source>
</evidence>
<keyword evidence="3 7" id="KW-0694">RNA-binding</keyword>
<evidence type="ECO:0000256" key="3">
    <source>
        <dbReference type="ARBA" id="ARBA00022884"/>
    </source>
</evidence>
<dbReference type="InterPro" id="IPR036791">
    <property type="entry name" value="Ribosomal_bL9_C_sf"/>
</dbReference>
<dbReference type="InterPro" id="IPR000244">
    <property type="entry name" value="Ribosomal_bL9"/>
</dbReference>
<feature type="compositionally biased region" description="Basic and acidic residues" evidence="9">
    <location>
        <begin position="153"/>
        <end position="180"/>
    </location>
</feature>
<keyword evidence="8" id="KW-0175">Coiled coil</keyword>
<evidence type="ECO:0000256" key="9">
    <source>
        <dbReference type="SAM" id="MobiDB-lite"/>
    </source>
</evidence>
<dbReference type="NCBIfam" id="TIGR00158">
    <property type="entry name" value="L9"/>
    <property type="match status" value="1"/>
</dbReference>
<evidence type="ECO:0000256" key="7">
    <source>
        <dbReference type="HAMAP-Rule" id="MF_00503"/>
    </source>
</evidence>
<dbReference type="AlphaFoldDB" id="A0A5D0MKM5"/>
<evidence type="ECO:0000313" key="12">
    <source>
        <dbReference type="Proteomes" id="UP000324143"/>
    </source>
</evidence>
<keyword evidence="2 7" id="KW-0699">rRNA-binding</keyword>
<proteinExistence type="inferred from homology"/>
<evidence type="ECO:0000313" key="11">
    <source>
        <dbReference type="EMBL" id="TYB32153.1"/>
    </source>
</evidence>
<reference evidence="11" key="1">
    <citation type="submission" date="2019-08" db="EMBL/GenBank/DDBJ databases">
        <title>Genomic characterization of a novel candidate phylum (ARYD3) from a high temperature, high salinity tertiary oil reservoir in north central Oklahoma, USA.</title>
        <authorList>
            <person name="Youssef N.H."/>
            <person name="Yadav A."/>
            <person name="Elshahed M.S."/>
        </authorList>
    </citation>
    <scope>NUCLEOTIDE SEQUENCE [LARGE SCALE GENOMIC DNA]</scope>
    <source>
        <strain evidence="11">ARYD3</strain>
    </source>
</reference>
<dbReference type="SUPFAM" id="SSF55658">
    <property type="entry name" value="L9 N-domain-like"/>
    <property type="match status" value="1"/>
</dbReference>
<comment type="caution">
    <text evidence="11">The sequence shown here is derived from an EMBL/GenBank/DDBJ whole genome shotgun (WGS) entry which is preliminary data.</text>
</comment>
<dbReference type="GO" id="GO:0003735">
    <property type="term" value="F:structural constituent of ribosome"/>
    <property type="evidence" value="ECO:0007669"/>
    <property type="project" value="InterPro"/>
</dbReference>
<dbReference type="InterPro" id="IPR020594">
    <property type="entry name" value="Ribosomal_bL9_bac/chp"/>
</dbReference>
<name>A0A5D0MKM5_9BACT</name>